<sequence length="199" mass="21491">MSNIGEKVKGAFNTVHGIGENIRATTLGAVDTIAHDKEGEYKNDQIAREGRMETQRGMDQMSGRQRTYGDTTTANANTNTVPAGSHANQSYTFDHDRARDTVSAEPPLTKSSFANTTSHPTTTGDFPGHHRDDEVYNDSQAQTVYDHGDVPSRSGYNTVGGVPEPSGSTMYGAGYGAGNNNLDSRYGVDAQYDASKRQY</sequence>
<feature type="compositionally biased region" description="Polar residues" evidence="1">
    <location>
        <begin position="109"/>
        <end position="124"/>
    </location>
</feature>
<reference evidence="2" key="1">
    <citation type="submission" date="2022-08" db="EMBL/GenBank/DDBJ databases">
        <authorList>
            <consortium name="DOE Joint Genome Institute"/>
            <person name="Min B."/>
            <person name="Riley R."/>
            <person name="Sierra-Patev S."/>
            <person name="Naranjo-Ortiz M."/>
            <person name="Looney B."/>
            <person name="Konkel Z."/>
            <person name="Slot J.C."/>
            <person name="Sakamoto Y."/>
            <person name="Steenwyk J.L."/>
            <person name="Rokas A."/>
            <person name="Carro J."/>
            <person name="Camarero S."/>
            <person name="Ferreira P."/>
            <person name="Molpeceres G."/>
            <person name="Ruiz-Duenas F.J."/>
            <person name="Serrano A."/>
            <person name="Henrissat B."/>
            <person name="Drula E."/>
            <person name="Hughes K.W."/>
            <person name="Mata J.L."/>
            <person name="Ishikawa N.K."/>
            <person name="Vargas-Isla R."/>
            <person name="Ushijima S."/>
            <person name="Smith C.A."/>
            <person name="Ahrendt S."/>
            <person name="Andreopoulos W."/>
            <person name="He G."/>
            <person name="Labutti K."/>
            <person name="Lipzen A."/>
            <person name="Ng V."/>
            <person name="Sandor L."/>
            <person name="Barry K."/>
            <person name="Martinez A.T."/>
            <person name="Xiao Y."/>
            <person name="Gibbons J.G."/>
            <person name="Terashima K."/>
            <person name="Hibbett D.S."/>
            <person name="Grigoriev I.V."/>
        </authorList>
    </citation>
    <scope>NUCLEOTIDE SEQUENCE</scope>
    <source>
        <strain evidence="2">TFB9207</strain>
    </source>
</reference>
<proteinExistence type="predicted"/>
<gene>
    <name evidence="2" type="ORF">F5878DRAFT_654867</name>
</gene>
<dbReference type="Proteomes" id="UP001163846">
    <property type="component" value="Unassembled WGS sequence"/>
</dbReference>
<dbReference type="AlphaFoldDB" id="A0AA38ULD9"/>
<feature type="region of interest" description="Disordered" evidence="1">
    <location>
        <begin position="40"/>
        <end position="90"/>
    </location>
</feature>
<evidence type="ECO:0000313" key="2">
    <source>
        <dbReference type="EMBL" id="KAJ3845504.1"/>
    </source>
</evidence>
<evidence type="ECO:0000256" key="1">
    <source>
        <dbReference type="SAM" id="MobiDB-lite"/>
    </source>
</evidence>
<comment type="caution">
    <text evidence="2">The sequence shown here is derived from an EMBL/GenBank/DDBJ whole genome shotgun (WGS) entry which is preliminary data.</text>
</comment>
<keyword evidence="3" id="KW-1185">Reference proteome</keyword>
<organism evidence="2 3">
    <name type="scientific">Lentinula raphanica</name>
    <dbReference type="NCBI Taxonomy" id="153919"/>
    <lineage>
        <taxon>Eukaryota</taxon>
        <taxon>Fungi</taxon>
        <taxon>Dikarya</taxon>
        <taxon>Basidiomycota</taxon>
        <taxon>Agaricomycotina</taxon>
        <taxon>Agaricomycetes</taxon>
        <taxon>Agaricomycetidae</taxon>
        <taxon>Agaricales</taxon>
        <taxon>Marasmiineae</taxon>
        <taxon>Omphalotaceae</taxon>
        <taxon>Lentinula</taxon>
    </lineage>
</organism>
<protein>
    <submittedName>
        <fullName evidence="2">Uncharacterized protein</fullName>
    </submittedName>
</protein>
<dbReference type="EMBL" id="MU805935">
    <property type="protein sequence ID" value="KAJ3845504.1"/>
    <property type="molecule type" value="Genomic_DNA"/>
</dbReference>
<accession>A0AA38ULD9</accession>
<feature type="region of interest" description="Disordered" evidence="1">
    <location>
        <begin position="102"/>
        <end position="185"/>
    </location>
</feature>
<name>A0AA38ULD9_9AGAR</name>
<feature type="compositionally biased region" description="Low complexity" evidence="1">
    <location>
        <begin position="71"/>
        <end position="80"/>
    </location>
</feature>
<evidence type="ECO:0000313" key="3">
    <source>
        <dbReference type="Proteomes" id="UP001163846"/>
    </source>
</evidence>
<feature type="compositionally biased region" description="Basic and acidic residues" evidence="1">
    <location>
        <begin position="40"/>
        <end position="56"/>
    </location>
</feature>